<organism evidence="2 3">
    <name type="scientific">Diaphorina citri</name>
    <name type="common">Asian citrus psyllid</name>
    <dbReference type="NCBI Taxonomy" id="121845"/>
    <lineage>
        <taxon>Eukaryota</taxon>
        <taxon>Metazoa</taxon>
        <taxon>Ecdysozoa</taxon>
        <taxon>Arthropoda</taxon>
        <taxon>Hexapoda</taxon>
        <taxon>Insecta</taxon>
        <taxon>Pterygota</taxon>
        <taxon>Neoptera</taxon>
        <taxon>Paraneoptera</taxon>
        <taxon>Hemiptera</taxon>
        <taxon>Sternorrhyncha</taxon>
        <taxon>Psylloidea</taxon>
        <taxon>Psyllidae</taxon>
        <taxon>Diaphorininae</taxon>
        <taxon>Diaphorina</taxon>
    </lineage>
</organism>
<gene>
    <name evidence="3" type="primary">LOC113466418</name>
</gene>
<dbReference type="GeneID" id="113466418"/>
<dbReference type="KEGG" id="dci:113466418"/>
<evidence type="ECO:0000256" key="1">
    <source>
        <dbReference type="SAM" id="Phobius"/>
    </source>
</evidence>
<feature type="transmembrane region" description="Helical" evidence="1">
    <location>
        <begin position="7"/>
        <end position="26"/>
    </location>
</feature>
<dbReference type="PaxDb" id="121845-A0A3Q0ITA6"/>
<name>A0A3Q0ITA6_DIACI</name>
<dbReference type="AlphaFoldDB" id="A0A3Q0ITA6"/>
<dbReference type="RefSeq" id="XP_026677590.1">
    <property type="nucleotide sequence ID" value="XM_026821789.1"/>
</dbReference>
<keyword evidence="1" id="KW-0472">Membrane</keyword>
<accession>A0A3Q0ITA6</accession>
<feature type="transmembrane region" description="Helical" evidence="1">
    <location>
        <begin position="46"/>
        <end position="63"/>
    </location>
</feature>
<keyword evidence="1" id="KW-0812">Transmembrane</keyword>
<reference evidence="3" key="1">
    <citation type="submission" date="2025-08" db="UniProtKB">
        <authorList>
            <consortium name="RefSeq"/>
        </authorList>
    </citation>
    <scope>IDENTIFICATION</scope>
</reference>
<evidence type="ECO:0000313" key="2">
    <source>
        <dbReference type="Proteomes" id="UP000079169"/>
    </source>
</evidence>
<proteinExistence type="predicted"/>
<keyword evidence="2" id="KW-1185">Reference proteome</keyword>
<keyword evidence="1" id="KW-1133">Transmembrane helix</keyword>
<evidence type="ECO:0000313" key="3">
    <source>
        <dbReference type="RefSeq" id="XP_026677590.1"/>
    </source>
</evidence>
<feature type="transmembrane region" description="Helical" evidence="1">
    <location>
        <begin position="104"/>
        <end position="128"/>
    </location>
</feature>
<feature type="transmembrane region" description="Helical" evidence="1">
    <location>
        <begin position="75"/>
        <end position="98"/>
    </location>
</feature>
<protein>
    <submittedName>
        <fullName evidence="3">Uncharacterized protein LOC113466418</fullName>
    </submittedName>
</protein>
<sequence>MALSKCTQYAVSIVIILLLRCIINIINRVISCLFLCEDHDIFKCNLPVFLILLYLLSYKPCYFSRYARCLVCSELLLQLFILAWKLEFHMLLLCQIFPALGDSWLGNLSVVNLMGPLISLFTIGYCLLRRLEFTINWKPDCDCPP</sequence>
<dbReference type="Proteomes" id="UP000079169">
    <property type="component" value="Unplaced"/>
</dbReference>